<dbReference type="InterPro" id="IPR017452">
    <property type="entry name" value="GPCR_Rhodpsn_7TM"/>
</dbReference>
<reference evidence="10" key="1">
    <citation type="submission" date="2021-02" db="EMBL/GenBank/DDBJ databases">
        <authorList>
            <person name="Steward A R."/>
        </authorList>
    </citation>
    <scope>NUCLEOTIDE SEQUENCE</scope>
</reference>
<feature type="transmembrane region" description="Helical" evidence="8">
    <location>
        <begin position="143"/>
        <end position="165"/>
    </location>
</feature>
<dbReference type="PROSITE" id="PS50262">
    <property type="entry name" value="G_PROTEIN_RECEP_F1_2"/>
    <property type="match status" value="1"/>
</dbReference>
<evidence type="ECO:0000256" key="2">
    <source>
        <dbReference type="ARBA" id="ARBA00010663"/>
    </source>
</evidence>
<name>A0A821T6S4_9NEOP</name>
<proteinExistence type="inferred from homology"/>
<feature type="transmembrane region" description="Helical" evidence="8">
    <location>
        <begin position="387"/>
        <end position="414"/>
    </location>
</feature>
<dbReference type="GO" id="GO:0004930">
    <property type="term" value="F:G protein-coupled receptor activity"/>
    <property type="evidence" value="ECO:0007669"/>
    <property type="project" value="UniProtKB-KW"/>
</dbReference>
<keyword evidence="4 7" id="KW-0812">Transmembrane</keyword>
<keyword evidence="11" id="KW-1185">Reference proteome</keyword>
<keyword evidence="5 8" id="KW-1133">Transmembrane helix</keyword>
<sequence length="438" mass="49369">MELNNTSEVFNTTVLNENYRLKEHEQYMVYRPVACTFGLIIMLSNLTVVVSSGLILKKGQQRKSTYLLLGNVSLADTIIGMSMLIGFSFENPDSSNPLCIFELGMLVCPAMVSIFTVGLIAVDRYIYILHGLYYQRWVNTTKVRVSIMFVWLIGLTLGFLPATGWTNHDLNSNCFYVAVFPGPLILLNSILSIVPIIVVAVLYSIILVSALKNVRKINASVAQAKTNTKSVLRIYRGNGNNTQSVKTSKRNNQNIKRSLSFNSCYEIESGKLDRKDFVSKSNTDLTNETFQALPNKAKTCFNNVSGSLCSTNIGESRTTIGQDTDSTAGQRTKDVGRGKIKEANKWRALTIVMLTTGSFIFTWMPFFIAVIFYVFCDDKEVNPKCLHIRLLLAGPLAALAFMNSIFNPLIYVWWHKGFQRYVQTCWKRYISRHFKGKC</sequence>
<comment type="caution">
    <text evidence="10">The sequence shown here is derived from an EMBL/GenBank/DDBJ whole genome shotgun (WGS) entry which is preliminary data.</text>
</comment>
<evidence type="ECO:0000256" key="4">
    <source>
        <dbReference type="ARBA" id="ARBA00022692"/>
    </source>
</evidence>
<feature type="transmembrane region" description="Helical" evidence="8">
    <location>
        <begin position="101"/>
        <end position="122"/>
    </location>
</feature>
<organism evidence="10 11">
    <name type="scientific">Pieris macdunnoughi</name>
    <dbReference type="NCBI Taxonomy" id="345717"/>
    <lineage>
        <taxon>Eukaryota</taxon>
        <taxon>Metazoa</taxon>
        <taxon>Ecdysozoa</taxon>
        <taxon>Arthropoda</taxon>
        <taxon>Hexapoda</taxon>
        <taxon>Insecta</taxon>
        <taxon>Pterygota</taxon>
        <taxon>Neoptera</taxon>
        <taxon>Endopterygota</taxon>
        <taxon>Lepidoptera</taxon>
        <taxon>Glossata</taxon>
        <taxon>Ditrysia</taxon>
        <taxon>Papilionoidea</taxon>
        <taxon>Pieridae</taxon>
        <taxon>Pierinae</taxon>
        <taxon>Pieris</taxon>
    </lineage>
</organism>
<evidence type="ECO:0000256" key="7">
    <source>
        <dbReference type="RuleBase" id="RU000688"/>
    </source>
</evidence>
<feature type="domain" description="G-protein coupled receptors family 1 profile" evidence="9">
    <location>
        <begin position="44"/>
        <end position="411"/>
    </location>
</feature>
<dbReference type="SUPFAM" id="SSF81321">
    <property type="entry name" value="Family A G protein-coupled receptor-like"/>
    <property type="match status" value="1"/>
</dbReference>
<dbReference type="Gene3D" id="1.20.1070.10">
    <property type="entry name" value="Rhodopsin 7-helix transmembrane proteins"/>
    <property type="match status" value="1"/>
</dbReference>
<dbReference type="PROSITE" id="PS00237">
    <property type="entry name" value="G_PROTEIN_RECEP_F1_1"/>
    <property type="match status" value="1"/>
</dbReference>
<comment type="subcellular location">
    <subcellularLocation>
        <location evidence="1">Cell membrane</location>
        <topology evidence="1">Multi-pass membrane protein</topology>
    </subcellularLocation>
</comment>
<dbReference type="PRINTS" id="PR00237">
    <property type="entry name" value="GPCRRHODOPSN"/>
</dbReference>
<feature type="transmembrane region" description="Helical" evidence="8">
    <location>
        <begin position="185"/>
        <end position="208"/>
    </location>
</feature>
<evidence type="ECO:0000256" key="5">
    <source>
        <dbReference type="ARBA" id="ARBA00022989"/>
    </source>
</evidence>
<keyword evidence="7" id="KW-0297">G-protein coupled receptor</keyword>
<dbReference type="GO" id="GO:0005886">
    <property type="term" value="C:plasma membrane"/>
    <property type="evidence" value="ECO:0007669"/>
    <property type="project" value="UniProtKB-SubCell"/>
</dbReference>
<keyword evidence="7" id="KW-0807">Transducer</keyword>
<evidence type="ECO:0000259" key="9">
    <source>
        <dbReference type="PROSITE" id="PS50262"/>
    </source>
</evidence>
<dbReference type="Proteomes" id="UP000663880">
    <property type="component" value="Unassembled WGS sequence"/>
</dbReference>
<keyword evidence="3" id="KW-1003">Cell membrane</keyword>
<comment type="similarity">
    <text evidence="2 7">Belongs to the G-protein coupled receptor 1 family.</text>
</comment>
<accession>A0A821T6S4</accession>
<keyword evidence="7" id="KW-0675">Receptor</keyword>
<evidence type="ECO:0000256" key="3">
    <source>
        <dbReference type="ARBA" id="ARBA00022475"/>
    </source>
</evidence>
<feature type="transmembrane region" description="Helical" evidence="8">
    <location>
        <begin position="68"/>
        <end position="89"/>
    </location>
</feature>
<protein>
    <recommendedName>
        <fullName evidence="9">G-protein coupled receptors family 1 profile domain-containing protein</fullName>
    </recommendedName>
</protein>
<feature type="transmembrane region" description="Helical" evidence="8">
    <location>
        <begin position="348"/>
        <end position="375"/>
    </location>
</feature>
<evidence type="ECO:0000313" key="10">
    <source>
        <dbReference type="EMBL" id="CAF4868043.1"/>
    </source>
</evidence>
<dbReference type="OrthoDB" id="10011551at2759"/>
<dbReference type="AlphaFoldDB" id="A0A821T6S4"/>
<feature type="transmembrane region" description="Helical" evidence="8">
    <location>
        <begin position="29"/>
        <end position="56"/>
    </location>
</feature>
<dbReference type="EMBL" id="CAJOBZ010000022">
    <property type="protein sequence ID" value="CAF4868043.1"/>
    <property type="molecule type" value="Genomic_DNA"/>
</dbReference>
<evidence type="ECO:0000256" key="8">
    <source>
        <dbReference type="SAM" id="Phobius"/>
    </source>
</evidence>
<dbReference type="InterPro" id="IPR000276">
    <property type="entry name" value="GPCR_Rhodpsn"/>
</dbReference>
<gene>
    <name evidence="10" type="ORF">PMACD_LOCUS8506</name>
</gene>
<evidence type="ECO:0000256" key="1">
    <source>
        <dbReference type="ARBA" id="ARBA00004651"/>
    </source>
</evidence>
<evidence type="ECO:0000313" key="11">
    <source>
        <dbReference type="Proteomes" id="UP000663880"/>
    </source>
</evidence>
<evidence type="ECO:0000256" key="6">
    <source>
        <dbReference type="ARBA" id="ARBA00023136"/>
    </source>
</evidence>
<dbReference type="Pfam" id="PF00001">
    <property type="entry name" value="7tm_1"/>
    <property type="match status" value="1"/>
</dbReference>
<dbReference type="PANTHER" id="PTHR22750">
    <property type="entry name" value="G-PROTEIN COUPLED RECEPTOR"/>
    <property type="match status" value="1"/>
</dbReference>
<keyword evidence="6 8" id="KW-0472">Membrane</keyword>